<dbReference type="PROSITE" id="PS00063">
    <property type="entry name" value="ALDOKETO_REDUCTASE_3"/>
    <property type="match status" value="1"/>
</dbReference>
<comment type="similarity">
    <text evidence="1">Belongs to the aldo/keto reductase family.</text>
</comment>
<dbReference type="Proteomes" id="UP000243784">
    <property type="component" value="Chromosome"/>
</dbReference>
<dbReference type="InterPro" id="IPR018170">
    <property type="entry name" value="Aldo/ket_reductase_CS"/>
</dbReference>
<dbReference type="InterPro" id="IPR036812">
    <property type="entry name" value="NAD(P)_OxRdtase_dom_sf"/>
</dbReference>
<sequence>MNFQLEQNPQITLNDGNTIPQLGLGVYKVGQDIGVELVKTALDLGYRRIDTASIYDNEIEVGGGIRQSGIAREEIFVTTKIWNDRQGYHDALEAIDEGLARLNIGYVDMLLIHWPVPRQNKFVDTWRAFEETVATGRVRSIGVSNFHPQHIEQLVEHAQILPSINQVEMHPALQQTEVRVANEKYGIKTEAWSPLGRGMFSENPVITEIAKNHGKTAAQTVLRWHIQLGNLVIPKSSNPVRLAENIDVFDFSLSADEMEQIKTLDSGHRIGPNPETFG</sequence>
<evidence type="ECO:0000313" key="9">
    <source>
        <dbReference type="Proteomes" id="UP000243784"/>
    </source>
</evidence>
<dbReference type="EMBL" id="CP015208">
    <property type="protein sequence ID" value="AOY55754.1"/>
    <property type="molecule type" value="Genomic_DNA"/>
</dbReference>
<dbReference type="RefSeq" id="WP_070954266.1">
    <property type="nucleotide sequence ID" value="NZ_CP015208.1"/>
</dbReference>
<dbReference type="PIRSF" id="PIRSF000097">
    <property type="entry name" value="AKR"/>
    <property type="match status" value="1"/>
</dbReference>
<dbReference type="PANTHER" id="PTHR43827:SF3">
    <property type="entry name" value="NADP-DEPENDENT OXIDOREDUCTASE DOMAIN-CONTAINING PROTEIN"/>
    <property type="match status" value="1"/>
</dbReference>
<proteinExistence type="inferred from homology"/>
<dbReference type="PROSITE" id="PS00062">
    <property type="entry name" value="ALDOKETO_REDUCTASE_2"/>
    <property type="match status" value="1"/>
</dbReference>
<feature type="site" description="Lowers pKa of active site Tyr" evidence="6">
    <location>
        <position position="80"/>
    </location>
</feature>
<reference evidence="8 9" key="1">
    <citation type="journal article" date="2016" name="Biochim. Biophys. Acta">
        <title>Photochemical characterization of actinorhodopsin and its functional existence in the natural host.</title>
        <authorList>
            <person name="Nakamura S."/>
            <person name="Kikukawa T."/>
            <person name="Tamogami J."/>
            <person name="Kamiya M."/>
            <person name="Aizawa T."/>
            <person name="Hahn M.W."/>
            <person name="Ihara K."/>
            <person name="Kamo N."/>
            <person name="Demura M."/>
        </authorList>
    </citation>
    <scope>NUCLEOTIDE SEQUENCE [LARGE SCALE GENOMIC DNA]</scope>
    <source>
        <strain evidence="8 9">MWH-Dar1</strain>
    </source>
</reference>
<dbReference type="AlphaFoldDB" id="A0A1D9DY66"/>
<name>A0A1D9DY66_9MICO</name>
<dbReference type="STRING" id="535712.A4Z71_01760"/>
<dbReference type="PANTHER" id="PTHR43827">
    <property type="entry name" value="2,5-DIKETO-D-GLUCONIC ACID REDUCTASE"/>
    <property type="match status" value="1"/>
</dbReference>
<evidence type="ECO:0000256" key="5">
    <source>
        <dbReference type="PIRSR" id="PIRSR000097-2"/>
    </source>
</evidence>
<dbReference type="InterPro" id="IPR023210">
    <property type="entry name" value="NADP_OxRdtase_dom"/>
</dbReference>
<dbReference type="OrthoDB" id="9804790at2"/>
<keyword evidence="2" id="KW-0521">NADP</keyword>
<dbReference type="KEGG" id="rpla:A4Z71_01760"/>
<evidence type="ECO:0000256" key="6">
    <source>
        <dbReference type="PIRSR" id="PIRSR000097-3"/>
    </source>
</evidence>
<keyword evidence="9" id="KW-1185">Reference proteome</keyword>
<feature type="active site" description="Proton donor" evidence="4">
    <location>
        <position position="55"/>
    </location>
</feature>
<evidence type="ECO:0000256" key="4">
    <source>
        <dbReference type="PIRSR" id="PIRSR000097-1"/>
    </source>
</evidence>
<evidence type="ECO:0000256" key="1">
    <source>
        <dbReference type="ARBA" id="ARBA00007905"/>
    </source>
</evidence>
<gene>
    <name evidence="8" type="ORF">A4Z71_01760</name>
</gene>
<dbReference type="PRINTS" id="PR00069">
    <property type="entry name" value="ALDKETRDTASE"/>
</dbReference>
<evidence type="ECO:0000256" key="2">
    <source>
        <dbReference type="ARBA" id="ARBA00022857"/>
    </source>
</evidence>
<evidence type="ECO:0000313" key="8">
    <source>
        <dbReference type="EMBL" id="AOY55754.1"/>
    </source>
</evidence>
<dbReference type="SUPFAM" id="SSF51430">
    <property type="entry name" value="NAD(P)-linked oxidoreductase"/>
    <property type="match status" value="1"/>
</dbReference>
<keyword evidence="3" id="KW-0560">Oxidoreductase</keyword>
<dbReference type="GO" id="GO:0016616">
    <property type="term" value="F:oxidoreductase activity, acting on the CH-OH group of donors, NAD or NADP as acceptor"/>
    <property type="evidence" value="ECO:0007669"/>
    <property type="project" value="UniProtKB-ARBA"/>
</dbReference>
<dbReference type="FunFam" id="3.20.20.100:FF:000015">
    <property type="entry name" value="Oxidoreductase, aldo/keto reductase family"/>
    <property type="match status" value="1"/>
</dbReference>
<evidence type="ECO:0000256" key="3">
    <source>
        <dbReference type="ARBA" id="ARBA00023002"/>
    </source>
</evidence>
<feature type="domain" description="NADP-dependent oxidoreductase" evidence="7">
    <location>
        <begin position="34"/>
        <end position="264"/>
    </location>
</feature>
<protein>
    <submittedName>
        <fullName evidence="8">Oxidoreductase</fullName>
    </submittedName>
</protein>
<organism evidence="8 9">
    <name type="scientific">Candidatus Rhodoluna planktonica</name>
    <dbReference type="NCBI Taxonomy" id="535712"/>
    <lineage>
        <taxon>Bacteria</taxon>
        <taxon>Bacillati</taxon>
        <taxon>Actinomycetota</taxon>
        <taxon>Actinomycetes</taxon>
        <taxon>Micrococcales</taxon>
        <taxon>Microbacteriaceae</taxon>
        <taxon>Luna cluster</taxon>
        <taxon>Luna-1 subcluster</taxon>
        <taxon>Rhodoluna</taxon>
    </lineage>
</organism>
<dbReference type="InterPro" id="IPR020471">
    <property type="entry name" value="AKR"/>
</dbReference>
<accession>A0A1D9DY66</accession>
<feature type="binding site" evidence="5">
    <location>
        <position position="113"/>
    </location>
    <ligand>
        <name>substrate</name>
    </ligand>
</feature>
<evidence type="ECO:0000259" key="7">
    <source>
        <dbReference type="Pfam" id="PF00248"/>
    </source>
</evidence>
<dbReference type="Pfam" id="PF00248">
    <property type="entry name" value="Aldo_ket_red"/>
    <property type="match status" value="1"/>
</dbReference>
<dbReference type="Gene3D" id="3.20.20.100">
    <property type="entry name" value="NADP-dependent oxidoreductase domain"/>
    <property type="match status" value="1"/>
</dbReference>